<comment type="caution">
    <text evidence="1">The sequence shown here is derived from an EMBL/GenBank/DDBJ whole genome shotgun (WGS) entry which is preliminary data.</text>
</comment>
<gene>
    <name evidence="1" type="ORF">CIB95_03850</name>
</gene>
<accession>A0A263BYR2</accession>
<dbReference type="EMBL" id="NPIA01000001">
    <property type="protein sequence ID" value="OZM58712.1"/>
    <property type="molecule type" value="Genomic_DNA"/>
</dbReference>
<evidence type="ECO:0000313" key="2">
    <source>
        <dbReference type="Proteomes" id="UP000217083"/>
    </source>
</evidence>
<name>A0A263BYR2_9BACI</name>
<reference evidence="2" key="1">
    <citation type="submission" date="2017-08" db="EMBL/GenBank/DDBJ databases">
        <authorList>
            <person name="Huang Z."/>
        </authorList>
    </citation>
    <scope>NUCLEOTIDE SEQUENCE [LARGE SCALE GENOMIC DNA]</scope>
    <source>
        <strain evidence="2">SA5d-4</strain>
    </source>
</reference>
<sequence>MFYHSKKKKLRGWKRHKRKIEKWKQNAINLDIDYVREHHREYIKLWVFPFYNGLGHRTPPLWYNRLLLDAMIDVYLTWYEKMKKENEDFYLKIWLYDPHFINSQIVVAYKDCLNFYDKTFDKRKEHKGFPYEKFHFLKKKLDKFEWELHIDTDYYDENDLNEWIMDGFKTEKEVQSIKYKAYKTYDIKSEDGTYIQYSIDKGDVWIGTLKNESNTTFFN</sequence>
<dbReference type="Proteomes" id="UP000217083">
    <property type="component" value="Unassembled WGS sequence"/>
</dbReference>
<organism evidence="1 2">
    <name type="scientific">Lottiidibacillus patelloidae</name>
    <dbReference type="NCBI Taxonomy" id="2670334"/>
    <lineage>
        <taxon>Bacteria</taxon>
        <taxon>Bacillati</taxon>
        <taxon>Bacillota</taxon>
        <taxon>Bacilli</taxon>
        <taxon>Bacillales</taxon>
        <taxon>Bacillaceae</taxon>
        <taxon>Lottiidibacillus</taxon>
    </lineage>
</organism>
<keyword evidence="2" id="KW-1185">Reference proteome</keyword>
<evidence type="ECO:0000313" key="1">
    <source>
        <dbReference type="EMBL" id="OZM58712.1"/>
    </source>
</evidence>
<reference evidence="1 2" key="2">
    <citation type="submission" date="2017-09" db="EMBL/GenBank/DDBJ databases">
        <title>Bacillus patelloidae sp. nov., isolated from the intestinal tract of a marine limpet.</title>
        <authorList>
            <person name="Liu R."/>
            <person name="Dong C."/>
            <person name="Shao Z."/>
        </authorList>
    </citation>
    <scope>NUCLEOTIDE SEQUENCE [LARGE SCALE GENOMIC DNA]</scope>
    <source>
        <strain evidence="1 2">SA5d-4</strain>
    </source>
</reference>
<dbReference type="AlphaFoldDB" id="A0A263BYR2"/>
<protein>
    <submittedName>
        <fullName evidence="1">Uncharacterized protein</fullName>
    </submittedName>
</protein>
<proteinExistence type="predicted"/>